<feature type="region of interest" description="Disordered" evidence="2">
    <location>
        <begin position="90"/>
        <end position="165"/>
    </location>
</feature>
<feature type="compositionally biased region" description="Low complexity" evidence="2">
    <location>
        <begin position="425"/>
        <end position="441"/>
    </location>
</feature>
<feature type="transmembrane region" description="Helical" evidence="3">
    <location>
        <begin position="6"/>
        <end position="27"/>
    </location>
</feature>
<feature type="region of interest" description="Disordered" evidence="2">
    <location>
        <begin position="475"/>
        <end position="585"/>
    </location>
</feature>
<reference evidence="5 6" key="1">
    <citation type="journal article" date="2019" name="Sci. Rep.">
        <title>A multi-omics analysis of the grapevine pathogen Lasiodiplodia theobromae reveals that temperature affects the expression of virulence- and pathogenicity-related genes.</title>
        <authorList>
            <person name="Felix C."/>
            <person name="Meneses R."/>
            <person name="Goncalves M.F.M."/>
            <person name="Tilleman L."/>
            <person name="Duarte A.S."/>
            <person name="Jorrin-Novo J.V."/>
            <person name="Van de Peer Y."/>
            <person name="Deforce D."/>
            <person name="Van Nieuwerburgh F."/>
            <person name="Esteves A.C."/>
            <person name="Alves A."/>
        </authorList>
    </citation>
    <scope>NUCLEOTIDE SEQUENCE [LARGE SCALE GENOMIC DNA]</scope>
    <source>
        <strain evidence="5 6">LA-SOL3</strain>
    </source>
</reference>
<feature type="compositionally biased region" description="Basic and acidic residues" evidence="2">
    <location>
        <begin position="91"/>
        <end position="105"/>
    </location>
</feature>
<organism evidence="5 6">
    <name type="scientific">Lasiodiplodia theobromae</name>
    <dbReference type="NCBI Taxonomy" id="45133"/>
    <lineage>
        <taxon>Eukaryota</taxon>
        <taxon>Fungi</taxon>
        <taxon>Dikarya</taxon>
        <taxon>Ascomycota</taxon>
        <taxon>Pezizomycotina</taxon>
        <taxon>Dothideomycetes</taxon>
        <taxon>Dothideomycetes incertae sedis</taxon>
        <taxon>Botryosphaeriales</taxon>
        <taxon>Botryosphaeriaceae</taxon>
        <taxon>Lasiodiplodia</taxon>
    </lineage>
</organism>
<feature type="coiled-coil region" evidence="1">
    <location>
        <begin position="225"/>
        <end position="259"/>
    </location>
</feature>
<gene>
    <name evidence="5" type="ORF">DBV05_g4702</name>
</gene>
<keyword evidence="1" id="KW-0175">Coiled coil</keyword>
<dbReference type="AlphaFoldDB" id="A0A5N5DI68"/>
<keyword evidence="6" id="KW-1185">Reference proteome</keyword>
<comment type="caution">
    <text evidence="5">The sequence shown here is derived from an EMBL/GenBank/DDBJ whole genome shotgun (WGS) entry which is preliminary data.</text>
</comment>
<feature type="compositionally biased region" description="Low complexity" evidence="2">
    <location>
        <begin position="134"/>
        <end position="144"/>
    </location>
</feature>
<dbReference type="Pfam" id="PF13257">
    <property type="entry name" value="DUF4048"/>
    <property type="match status" value="1"/>
</dbReference>
<feature type="compositionally biased region" description="Polar residues" evidence="2">
    <location>
        <begin position="522"/>
        <end position="536"/>
    </location>
</feature>
<protein>
    <recommendedName>
        <fullName evidence="4">DUF4048 domain-containing protein</fullName>
    </recommendedName>
</protein>
<feature type="compositionally biased region" description="Basic and acidic residues" evidence="2">
    <location>
        <begin position="343"/>
        <end position="352"/>
    </location>
</feature>
<dbReference type="OrthoDB" id="4097086at2759"/>
<feature type="compositionally biased region" description="Low complexity" evidence="2">
    <location>
        <begin position="538"/>
        <end position="551"/>
    </location>
</feature>
<feature type="region of interest" description="Disordered" evidence="2">
    <location>
        <begin position="304"/>
        <end position="382"/>
    </location>
</feature>
<name>A0A5N5DI68_9PEZI</name>
<feature type="domain" description="DUF4048" evidence="4">
    <location>
        <begin position="377"/>
        <end position="524"/>
    </location>
</feature>
<dbReference type="InterPro" id="IPR025122">
    <property type="entry name" value="DUF4048"/>
</dbReference>
<keyword evidence="3" id="KW-1133">Transmembrane helix</keyword>
<evidence type="ECO:0000259" key="4">
    <source>
        <dbReference type="Pfam" id="PF13257"/>
    </source>
</evidence>
<proteinExistence type="predicted"/>
<evidence type="ECO:0000313" key="5">
    <source>
        <dbReference type="EMBL" id="KAB2576712.1"/>
    </source>
</evidence>
<keyword evidence="3" id="KW-0812">Transmembrane</keyword>
<dbReference type="EMBL" id="VCHE01000022">
    <property type="protein sequence ID" value="KAB2576712.1"/>
    <property type="molecule type" value="Genomic_DNA"/>
</dbReference>
<evidence type="ECO:0000256" key="3">
    <source>
        <dbReference type="SAM" id="Phobius"/>
    </source>
</evidence>
<sequence>MFSSSWSTLSRSLVVLGIGVGIVSTVARWRGRRIGFAQISLLMVAGLLSPRAHPQAPPALPPQLSKHHAAEEQLLTELADNMDLLPAARQRPAESVRELPDRDPDLTSSGGPLARAGASSTRPHPNSRGHHYSHSTSSSISTLSHPPPMPAHARSMSHADATTARQNKRLSLNFPVPVQPASTAHIPSPRRPRPASWVGASPVRHDTFQPSLASPPPDGNFFTALAAQERRVLELRDELAKAEEHLKELKKQWANQEAARKGLKEGYGFHPLHPLNTNMPNLGIIDDDPDGPSWMQKEMERRRAILNGQRSSTRKVFSGSRHTRTLSLLSPDKTAPATSFPRSAERRSDEVTSRALSRTPSRTRSSTTPDITNESEQGEALVRTGKQMASDFKDGLWTFFEDLRQATVGDEAINGVGHQVRRQPSGANIGSSSSTSLSRSKSMGHARKPRSLQPSGDGSALIDIETDFWKEHGIEAPKPAVVKPARSNTTPQKPQNRSSQTFEESWEDWESPNNDDKFVPGHSSTNSSVSEGQASHCSDGSSPRTSTSSGPVLAPLDLGKVRETKRSSTSPSSPWHALSKLSPSNVKRAASNFMDEWEKSITSPIEGSMAEADALQEYIASMTPPKTSKAE</sequence>
<dbReference type="Proteomes" id="UP000325902">
    <property type="component" value="Unassembled WGS sequence"/>
</dbReference>
<evidence type="ECO:0000256" key="1">
    <source>
        <dbReference type="SAM" id="Coils"/>
    </source>
</evidence>
<evidence type="ECO:0000256" key="2">
    <source>
        <dbReference type="SAM" id="MobiDB-lite"/>
    </source>
</evidence>
<accession>A0A5N5DI68</accession>
<keyword evidence="3" id="KW-0472">Membrane</keyword>
<evidence type="ECO:0000313" key="6">
    <source>
        <dbReference type="Proteomes" id="UP000325902"/>
    </source>
</evidence>
<feature type="region of interest" description="Disordered" evidence="2">
    <location>
        <begin position="417"/>
        <end position="459"/>
    </location>
</feature>
<feature type="compositionally biased region" description="Low complexity" evidence="2">
    <location>
        <begin position="353"/>
        <end position="368"/>
    </location>
</feature>
<feature type="compositionally biased region" description="Polar residues" evidence="2">
    <location>
        <begin position="486"/>
        <end position="503"/>
    </location>
</feature>